<dbReference type="Pfam" id="PF10210">
    <property type="entry name" value="MRP-S32"/>
    <property type="match status" value="1"/>
</dbReference>
<evidence type="ECO:0000313" key="9">
    <source>
        <dbReference type="Proteomes" id="UP000053240"/>
    </source>
</evidence>
<evidence type="ECO:0000256" key="3">
    <source>
        <dbReference type="ARBA" id="ARBA00022946"/>
    </source>
</evidence>
<organism evidence="8 9">
    <name type="scientific">Papilio machaon</name>
    <name type="common">Old World swallowtail butterfly</name>
    <dbReference type="NCBI Taxonomy" id="76193"/>
    <lineage>
        <taxon>Eukaryota</taxon>
        <taxon>Metazoa</taxon>
        <taxon>Ecdysozoa</taxon>
        <taxon>Arthropoda</taxon>
        <taxon>Hexapoda</taxon>
        <taxon>Insecta</taxon>
        <taxon>Pterygota</taxon>
        <taxon>Neoptera</taxon>
        <taxon>Endopterygota</taxon>
        <taxon>Lepidoptera</taxon>
        <taxon>Glossata</taxon>
        <taxon>Ditrysia</taxon>
        <taxon>Papilionoidea</taxon>
        <taxon>Papilionidae</taxon>
        <taxon>Papilioninae</taxon>
        <taxon>Papilio</taxon>
    </lineage>
</organism>
<keyword evidence="6" id="KW-0687">Ribonucleoprotein</keyword>
<dbReference type="STRING" id="76193.A0A194R3C2"/>
<dbReference type="InterPro" id="IPR019346">
    <property type="entry name" value="Ribosomal_mL42"/>
</dbReference>
<name>A0A194R3C2_PAPMA</name>
<evidence type="ECO:0000256" key="7">
    <source>
        <dbReference type="ARBA" id="ARBA00035189"/>
    </source>
</evidence>
<evidence type="ECO:0000256" key="1">
    <source>
        <dbReference type="ARBA" id="ARBA00004173"/>
    </source>
</evidence>
<dbReference type="InParanoid" id="A0A194R3C2"/>
<dbReference type="PANTHER" id="PTHR13450">
    <property type="entry name" value="MITOCHONDRIAL 39S RIBOSOMAL PROTEIN L42"/>
    <property type="match status" value="1"/>
</dbReference>
<evidence type="ECO:0000256" key="4">
    <source>
        <dbReference type="ARBA" id="ARBA00022980"/>
    </source>
</evidence>
<keyword evidence="3" id="KW-0809">Transit peptide</keyword>
<dbReference type="EMBL" id="KQ460870">
    <property type="protein sequence ID" value="KPJ11735.1"/>
    <property type="molecule type" value="Genomic_DNA"/>
</dbReference>
<sequence length="114" mass="13710">MTYFLRSLSLRPKNIIVRLYNKIVITDDGSTIVALHQDRDFPYEYSKPLPEENKQDDGILRMTDYSEVRRVFKEMKPEMARKQLSSLTLTTEHRWFPRARDKKAKKNEMNRPYL</sequence>
<reference evidence="8 9" key="1">
    <citation type="journal article" date="2015" name="Nat. Commun.">
        <title>Outbred genome sequencing and CRISPR/Cas9 gene editing in butterflies.</title>
        <authorList>
            <person name="Li X."/>
            <person name="Fan D."/>
            <person name="Zhang W."/>
            <person name="Liu G."/>
            <person name="Zhang L."/>
            <person name="Zhao L."/>
            <person name="Fang X."/>
            <person name="Chen L."/>
            <person name="Dong Y."/>
            <person name="Chen Y."/>
            <person name="Ding Y."/>
            <person name="Zhao R."/>
            <person name="Feng M."/>
            <person name="Zhu Y."/>
            <person name="Feng Y."/>
            <person name="Jiang X."/>
            <person name="Zhu D."/>
            <person name="Xiang H."/>
            <person name="Feng X."/>
            <person name="Li S."/>
            <person name="Wang J."/>
            <person name="Zhang G."/>
            <person name="Kronforst M.R."/>
            <person name="Wang W."/>
        </authorList>
    </citation>
    <scope>NUCLEOTIDE SEQUENCE [LARGE SCALE GENOMIC DNA]</scope>
    <source>
        <strain evidence="8">Ya'a_city_454_Pm</strain>
        <tissue evidence="8">Whole body</tissue>
    </source>
</reference>
<evidence type="ECO:0000256" key="5">
    <source>
        <dbReference type="ARBA" id="ARBA00023128"/>
    </source>
</evidence>
<keyword evidence="4 8" id="KW-0689">Ribosomal protein</keyword>
<proteinExistence type="inferred from homology"/>
<evidence type="ECO:0000256" key="6">
    <source>
        <dbReference type="ARBA" id="ARBA00023274"/>
    </source>
</evidence>
<dbReference type="Proteomes" id="UP000053240">
    <property type="component" value="Unassembled WGS sequence"/>
</dbReference>
<keyword evidence="9" id="KW-1185">Reference proteome</keyword>
<comment type="subcellular location">
    <subcellularLocation>
        <location evidence="1">Mitochondrion</location>
    </subcellularLocation>
</comment>
<dbReference type="PANTHER" id="PTHR13450:SF4">
    <property type="entry name" value="LARGE RIBOSOMAL SUBUNIT PROTEIN ML42"/>
    <property type="match status" value="1"/>
</dbReference>
<dbReference type="GO" id="GO:0005762">
    <property type="term" value="C:mitochondrial large ribosomal subunit"/>
    <property type="evidence" value="ECO:0007669"/>
    <property type="project" value="TreeGrafter"/>
</dbReference>
<comment type="similarity">
    <text evidence="2">Belongs to the mitochondrion-specific ribosomal protein mL42 family.</text>
</comment>
<evidence type="ECO:0000313" key="8">
    <source>
        <dbReference type="EMBL" id="KPJ11735.1"/>
    </source>
</evidence>
<dbReference type="FunCoup" id="A0A194R3C2">
    <property type="interactions" value="361"/>
</dbReference>
<dbReference type="AlphaFoldDB" id="A0A194R3C2"/>
<accession>A0A194R3C2</accession>
<protein>
    <recommendedName>
        <fullName evidence="7">Large ribosomal subunit protein mL42</fullName>
    </recommendedName>
</protein>
<gene>
    <name evidence="8" type="ORF">RR48_08041</name>
</gene>
<evidence type="ECO:0000256" key="2">
    <source>
        <dbReference type="ARBA" id="ARBA00005556"/>
    </source>
</evidence>
<keyword evidence="5" id="KW-0496">Mitochondrion</keyword>